<evidence type="ECO:0000256" key="1">
    <source>
        <dbReference type="SAM" id="SignalP"/>
    </source>
</evidence>
<reference evidence="2" key="1">
    <citation type="journal article" date="2014" name="Int. J. Syst. Evol. Microbiol.">
        <title>Complete genome sequence of Corynebacterium casei LMG S-19264T (=DSM 44701T), isolated from a smear-ripened cheese.</title>
        <authorList>
            <consortium name="US DOE Joint Genome Institute (JGI-PGF)"/>
            <person name="Walter F."/>
            <person name="Albersmeier A."/>
            <person name="Kalinowski J."/>
            <person name="Ruckert C."/>
        </authorList>
    </citation>
    <scope>NUCLEOTIDE SEQUENCE</scope>
    <source>
        <strain evidence="2">CGMCC 1.15958</strain>
    </source>
</reference>
<proteinExistence type="predicted"/>
<dbReference type="Proteomes" id="UP000609064">
    <property type="component" value="Unassembled WGS sequence"/>
</dbReference>
<keyword evidence="3" id="KW-1185">Reference proteome</keyword>
<accession>A0A917DTJ9</accession>
<gene>
    <name evidence="2" type="ORF">GCM10011514_36470</name>
</gene>
<feature type="signal peptide" evidence="1">
    <location>
        <begin position="1"/>
        <end position="18"/>
    </location>
</feature>
<dbReference type="EMBL" id="BMKK01000007">
    <property type="protein sequence ID" value="GGD69044.1"/>
    <property type="molecule type" value="Genomic_DNA"/>
</dbReference>
<evidence type="ECO:0000313" key="2">
    <source>
        <dbReference type="EMBL" id="GGD69044.1"/>
    </source>
</evidence>
<organism evidence="2 3">
    <name type="scientific">Emticicia aquatilis</name>
    <dbReference type="NCBI Taxonomy" id="1537369"/>
    <lineage>
        <taxon>Bacteria</taxon>
        <taxon>Pseudomonadati</taxon>
        <taxon>Bacteroidota</taxon>
        <taxon>Cytophagia</taxon>
        <taxon>Cytophagales</taxon>
        <taxon>Leadbetterellaceae</taxon>
        <taxon>Emticicia</taxon>
    </lineage>
</organism>
<dbReference type="AlphaFoldDB" id="A0A917DTJ9"/>
<evidence type="ECO:0000313" key="3">
    <source>
        <dbReference type="Proteomes" id="UP000609064"/>
    </source>
</evidence>
<keyword evidence="1" id="KW-0732">Signal</keyword>
<feature type="chain" id="PRO_5037621884" evidence="1">
    <location>
        <begin position="19"/>
        <end position="146"/>
    </location>
</feature>
<protein>
    <submittedName>
        <fullName evidence="2">Uncharacterized protein</fullName>
    </submittedName>
</protein>
<sequence length="146" mass="16784">MIFFRLLAFIFFTSPLFAQPKEIKDFENSFCKEYWKAGDINLDFDKRANLMSKFLSKTGKFIKTHPETINFPLKKMDECITISTSEDKLLRVYSINVQTGGSAQIFSTIIQLKSNNKVLRTTPAKIITPTFIMILIALNLEKQTTT</sequence>
<name>A0A917DTJ9_9BACT</name>
<dbReference type="RefSeq" id="WP_188768032.1">
    <property type="nucleotide sequence ID" value="NZ_BMKK01000007.1"/>
</dbReference>
<comment type="caution">
    <text evidence="2">The sequence shown here is derived from an EMBL/GenBank/DDBJ whole genome shotgun (WGS) entry which is preliminary data.</text>
</comment>
<reference evidence="2" key="2">
    <citation type="submission" date="2020-09" db="EMBL/GenBank/DDBJ databases">
        <authorList>
            <person name="Sun Q."/>
            <person name="Zhou Y."/>
        </authorList>
    </citation>
    <scope>NUCLEOTIDE SEQUENCE</scope>
    <source>
        <strain evidence="2">CGMCC 1.15958</strain>
    </source>
</reference>